<evidence type="ECO:0000313" key="2">
    <source>
        <dbReference type="EMBL" id="BCS97149.1"/>
    </source>
</evidence>
<feature type="region of interest" description="Disordered" evidence="1">
    <location>
        <begin position="65"/>
        <end position="86"/>
    </location>
</feature>
<name>A0ABN6F8Q4_9BACT</name>
<reference evidence="2 3" key="1">
    <citation type="submission" date="2021-02" db="EMBL/GenBank/DDBJ databases">
        <title>Complete genome of Desulfoluna sp. strain ASN36.</title>
        <authorList>
            <person name="Takahashi A."/>
            <person name="Kojima H."/>
            <person name="Fukui M."/>
        </authorList>
    </citation>
    <scope>NUCLEOTIDE SEQUENCE [LARGE SCALE GENOMIC DNA]</scope>
    <source>
        <strain evidence="2 3">ASN36</strain>
    </source>
</reference>
<dbReference type="EMBL" id="AP024488">
    <property type="protein sequence ID" value="BCS97149.1"/>
    <property type="molecule type" value="Genomic_DNA"/>
</dbReference>
<evidence type="ECO:0008006" key="4">
    <source>
        <dbReference type="Google" id="ProtNLM"/>
    </source>
</evidence>
<sequence length="174" mass="18870">MKIHPPHANEEGSVLLLTLVLLVLLTIAGLGALSVTNTELTITGNDRCFKQNLTRAESAIMEAAQTMENSSDPEAELKPPTSGTDNTLTWVNSDPDSSVDFDPLTQDWSFGTNAIRSGFFTDNLSGYTALYKGIAPGASLDMGNTTTMRQYEVYGRAEQCNGLLDVIAGYRIRF</sequence>
<gene>
    <name evidence="2" type="ORF">DSLASN_27810</name>
</gene>
<evidence type="ECO:0000313" key="3">
    <source>
        <dbReference type="Proteomes" id="UP001320148"/>
    </source>
</evidence>
<dbReference type="Proteomes" id="UP001320148">
    <property type="component" value="Chromosome"/>
</dbReference>
<evidence type="ECO:0000256" key="1">
    <source>
        <dbReference type="SAM" id="MobiDB-lite"/>
    </source>
</evidence>
<organism evidence="2 3">
    <name type="scientific">Desulfoluna limicola</name>
    <dbReference type="NCBI Taxonomy" id="2810562"/>
    <lineage>
        <taxon>Bacteria</taxon>
        <taxon>Pseudomonadati</taxon>
        <taxon>Thermodesulfobacteriota</taxon>
        <taxon>Desulfobacteria</taxon>
        <taxon>Desulfobacterales</taxon>
        <taxon>Desulfolunaceae</taxon>
        <taxon>Desulfoluna</taxon>
    </lineage>
</organism>
<protein>
    <recommendedName>
        <fullName evidence="4">Type 4 fimbrial biogenesis protein PilX N-terminal domain-containing protein</fullName>
    </recommendedName>
</protein>
<dbReference type="RefSeq" id="WP_236888571.1">
    <property type="nucleotide sequence ID" value="NZ_AP024488.1"/>
</dbReference>
<keyword evidence="3" id="KW-1185">Reference proteome</keyword>
<accession>A0ABN6F8Q4</accession>
<proteinExistence type="predicted"/>